<dbReference type="InterPro" id="IPR011032">
    <property type="entry name" value="GroES-like_sf"/>
</dbReference>
<dbReference type="SUPFAM" id="SSF50129">
    <property type="entry name" value="GroES-like"/>
    <property type="match status" value="1"/>
</dbReference>
<dbReference type="STRING" id="3818.A0A445C0J2"/>
<accession>A0A445C0J2</accession>
<dbReference type="InterPro" id="IPR036291">
    <property type="entry name" value="NAD(P)-bd_dom_sf"/>
</dbReference>
<dbReference type="PANTHER" id="PTHR48106:SF13">
    <property type="entry name" value="QUINONE OXIDOREDUCTASE-RELATED"/>
    <property type="match status" value="1"/>
</dbReference>
<gene>
    <name evidence="4" type="ORF">Ahy_A08g040709</name>
</gene>
<dbReference type="GO" id="GO:0070402">
    <property type="term" value="F:NADPH binding"/>
    <property type="evidence" value="ECO:0007669"/>
    <property type="project" value="TreeGrafter"/>
</dbReference>
<proteinExistence type="predicted"/>
<feature type="domain" description="Enoyl reductase (ER)" evidence="3">
    <location>
        <begin position="11"/>
        <end position="207"/>
    </location>
</feature>
<dbReference type="Gene3D" id="3.90.180.10">
    <property type="entry name" value="Medium-chain alcohol dehydrogenases, catalytic domain"/>
    <property type="match status" value="1"/>
</dbReference>
<dbReference type="GO" id="GO:0035925">
    <property type="term" value="F:mRNA 3'-UTR AU-rich region binding"/>
    <property type="evidence" value="ECO:0007669"/>
    <property type="project" value="TreeGrafter"/>
</dbReference>
<keyword evidence="5" id="KW-1185">Reference proteome</keyword>
<keyword evidence="2" id="KW-0560">Oxidoreductase</keyword>
<dbReference type="Gene3D" id="3.40.50.720">
    <property type="entry name" value="NAD(P)-binding Rossmann-like Domain"/>
    <property type="match status" value="1"/>
</dbReference>
<dbReference type="EMBL" id="SDMP01000008">
    <property type="protein sequence ID" value="RYR44361.1"/>
    <property type="molecule type" value="Genomic_DNA"/>
</dbReference>
<dbReference type="SUPFAM" id="SSF51735">
    <property type="entry name" value="NAD(P)-binding Rossmann-fold domains"/>
    <property type="match status" value="1"/>
</dbReference>
<evidence type="ECO:0000313" key="5">
    <source>
        <dbReference type="Proteomes" id="UP000289738"/>
    </source>
</evidence>
<dbReference type="PANTHER" id="PTHR48106">
    <property type="entry name" value="QUINONE OXIDOREDUCTASE PIG3-RELATED"/>
    <property type="match status" value="1"/>
</dbReference>
<dbReference type="GO" id="GO:0005829">
    <property type="term" value="C:cytosol"/>
    <property type="evidence" value="ECO:0007669"/>
    <property type="project" value="TreeGrafter"/>
</dbReference>
<dbReference type="InterPro" id="IPR013154">
    <property type="entry name" value="ADH-like_N"/>
</dbReference>
<keyword evidence="1" id="KW-0521">NADP</keyword>
<dbReference type="AlphaFoldDB" id="A0A445C0J2"/>
<evidence type="ECO:0000256" key="2">
    <source>
        <dbReference type="ARBA" id="ARBA00023002"/>
    </source>
</evidence>
<dbReference type="InterPro" id="IPR020843">
    <property type="entry name" value="ER"/>
</dbReference>
<sequence length="208" mass="22252">MVKAIRVHQIGAPQVLKWEDVEIGEPKEGEVRVKHKAIGVNFIDVYFRTGVYEAPSFPYTPGVEAVGVVIAVGAGVTSAKVGDLVGYAGRPLGSYTEERILPAEKVVPIPPSIDPAIGASVMSKGMTALFLIRHCFKTNINTILVHAAAGGIGSLLCQWANALGATVIGTVSNKVKAAQAREELSSCYNLYRRGLCCSCQRDNIRQRS</sequence>
<dbReference type="GO" id="GO:0003960">
    <property type="term" value="F:quinone reductase (NADPH) activity"/>
    <property type="evidence" value="ECO:0007669"/>
    <property type="project" value="TreeGrafter"/>
</dbReference>
<dbReference type="Proteomes" id="UP000289738">
    <property type="component" value="Chromosome A08"/>
</dbReference>
<evidence type="ECO:0000256" key="1">
    <source>
        <dbReference type="ARBA" id="ARBA00022857"/>
    </source>
</evidence>
<name>A0A445C0J2_ARAHY</name>
<dbReference type="Pfam" id="PF08240">
    <property type="entry name" value="ADH_N"/>
    <property type="match status" value="1"/>
</dbReference>
<protein>
    <recommendedName>
        <fullName evidence="3">Enoyl reductase (ER) domain-containing protein</fullName>
    </recommendedName>
</protein>
<reference evidence="4 5" key="1">
    <citation type="submission" date="2019-01" db="EMBL/GenBank/DDBJ databases">
        <title>Sequencing of cultivated peanut Arachis hypogaea provides insights into genome evolution and oil improvement.</title>
        <authorList>
            <person name="Chen X."/>
        </authorList>
    </citation>
    <scope>NUCLEOTIDE SEQUENCE [LARGE SCALE GENOMIC DNA]</scope>
    <source>
        <strain evidence="5">cv. Fuhuasheng</strain>
        <tissue evidence="4">Leaves</tissue>
    </source>
</reference>
<evidence type="ECO:0000259" key="3">
    <source>
        <dbReference type="SMART" id="SM00829"/>
    </source>
</evidence>
<organism evidence="4 5">
    <name type="scientific">Arachis hypogaea</name>
    <name type="common">Peanut</name>
    <dbReference type="NCBI Taxonomy" id="3818"/>
    <lineage>
        <taxon>Eukaryota</taxon>
        <taxon>Viridiplantae</taxon>
        <taxon>Streptophyta</taxon>
        <taxon>Embryophyta</taxon>
        <taxon>Tracheophyta</taxon>
        <taxon>Spermatophyta</taxon>
        <taxon>Magnoliopsida</taxon>
        <taxon>eudicotyledons</taxon>
        <taxon>Gunneridae</taxon>
        <taxon>Pentapetalae</taxon>
        <taxon>rosids</taxon>
        <taxon>fabids</taxon>
        <taxon>Fabales</taxon>
        <taxon>Fabaceae</taxon>
        <taxon>Papilionoideae</taxon>
        <taxon>50 kb inversion clade</taxon>
        <taxon>dalbergioids sensu lato</taxon>
        <taxon>Dalbergieae</taxon>
        <taxon>Pterocarpus clade</taxon>
        <taxon>Arachis</taxon>
    </lineage>
</organism>
<evidence type="ECO:0000313" key="4">
    <source>
        <dbReference type="EMBL" id="RYR44361.1"/>
    </source>
</evidence>
<dbReference type="SMART" id="SM00829">
    <property type="entry name" value="PKS_ER"/>
    <property type="match status" value="1"/>
</dbReference>
<comment type="caution">
    <text evidence="4">The sequence shown here is derived from an EMBL/GenBank/DDBJ whole genome shotgun (WGS) entry which is preliminary data.</text>
</comment>